<keyword evidence="1" id="KW-1133">Transmembrane helix</keyword>
<name>A0ABV5GJY8_9FLAO</name>
<feature type="transmembrane region" description="Helical" evidence="1">
    <location>
        <begin position="6"/>
        <end position="23"/>
    </location>
</feature>
<dbReference type="RefSeq" id="WP_236458386.1">
    <property type="nucleotide sequence ID" value="NZ_CBCSGE010000016.1"/>
</dbReference>
<sequence length="61" mass="7649">MNYLKFIQYFYLLFGVFFFYEAFRRYQNNESYLMSIVIAVVAIGMFFFRRHFYNKQKNGQK</sequence>
<gene>
    <name evidence="2" type="ORF">ACFFVF_03725</name>
</gene>
<keyword evidence="1" id="KW-0472">Membrane</keyword>
<evidence type="ECO:0000313" key="3">
    <source>
        <dbReference type="Proteomes" id="UP001589607"/>
    </source>
</evidence>
<reference evidence="2 3" key="1">
    <citation type="submission" date="2024-09" db="EMBL/GenBank/DDBJ databases">
        <authorList>
            <person name="Sun Q."/>
            <person name="Mori K."/>
        </authorList>
    </citation>
    <scope>NUCLEOTIDE SEQUENCE [LARGE SCALE GENOMIC DNA]</scope>
    <source>
        <strain evidence="2 3">CECT 7955</strain>
    </source>
</reference>
<accession>A0ABV5GJY8</accession>
<evidence type="ECO:0000313" key="2">
    <source>
        <dbReference type="EMBL" id="MFB9095612.1"/>
    </source>
</evidence>
<protein>
    <submittedName>
        <fullName evidence="2">Uncharacterized protein</fullName>
    </submittedName>
</protein>
<keyword evidence="1" id="KW-0812">Transmembrane</keyword>
<keyword evidence="3" id="KW-1185">Reference proteome</keyword>
<evidence type="ECO:0000256" key="1">
    <source>
        <dbReference type="SAM" id="Phobius"/>
    </source>
</evidence>
<organism evidence="2 3">
    <name type="scientific">Flavobacterium jumunjinense</name>
    <dbReference type="NCBI Taxonomy" id="998845"/>
    <lineage>
        <taxon>Bacteria</taxon>
        <taxon>Pseudomonadati</taxon>
        <taxon>Bacteroidota</taxon>
        <taxon>Flavobacteriia</taxon>
        <taxon>Flavobacteriales</taxon>
        <taxon>Flavobacteriaceae</taxon>
        <taxon>Flavobacterium</taxon>
    </lineage>
</organism>
<comment type="caution">
    <text evidence="2">The sequence shown here is derived from an EMBL/GenBank/DDBJ whole genome shotgun (WGS) entry which is preliminary data.</text>
</comment>
<dbReference type="EMBL" id="JBHMEY010000008">
    <property type="protein sequence ID" value="MFB9095612.1"/>
    <property type="molecule type" value="Genomic_DNA"/>
</dbReference>
<proteinExistence type="predicted"/>
<dbReference type="Proteomes" id="UP001589607">
    <property type="component" value="Unassembled WGS sequence"/>
</dbReference>
<feature type="transmembrane region" description="Helical" evidence="1">
    <location>
        <begin position="30"/>
        <end position="48"/>
    </location>
</feature>